<name>A0A1I3UAJ9_9SPHI</name>
<evidence type="ECO:0000259" key="4">
    <source>
        <dbReference type="SMART" id="SM00967"/>
    </source>
</evidence>
<dbReference type="PANTHER" id="PTHR43191:SF2">
    <property type="entry name" value="RRNA METHYLTRANSFERASE 3, MITOCHONDRIAL"/>
    <property type="match status" value="1"/>
</dbReference>
<dbReference type="InterPro" id="IPR029026">
    <property type="entry name" value="tRNA_m1G_MTases_N"/>
</dbReference>
<keyword evidence="3 5" id="KW-0808">Transferase</keyword>
<dbReference type="AlphaFoldDB" id="A0A1I3UAJ9"/>
<dbReference type="GO" id="GO:0032259">
    <property type="term" value="P:methylation"/>
    <property type="evidence" value="ECO:0007669"/>
    <property type="project" value="UniProtKB-KW"/>
</dbReference>
<dbReference type="GO" id="GO:0006396">
    <property type="term" value="P:RNA processing"/>
    <property type="evidence" value="ECO:0007669"/>
    <property type="project" value="InterPro"/>
</dbReference>
<dbReference type="InterPro" id="IPR053888">
    <property type="entry name" value="MRM3-like_sub_bind"/>
</dbReference>
<dbReference type="RefSeq" id="WP_090631566.1">
    <property type="nucleotide sequence ID" value="NZ_FOQO01000014.1"/>
</dbReference>
<dbReference type="GO" id="GO:0005737">
    <property type="term" value="C:cytoplasm"/>
    <property type="evidence" value="ECO:0007669"/>
    <property type="project" value="UniProtKB-ARBA"/>
</dbReference>
<dbReference type="InterPro" id="IPR013123">
    <property type="entry name" value="SpoU_subst-bd"/>
</dbReference>
<sequence>MLSKPQIRTITSLQHKKFRREHGLFVVEGMKSVMEFVHSDYHVKHIFYTSQAATKLIKIPQNIKSEEVSEDDLKRISTLKTPQGVLALVHLPTHPTLTDEMLRGTFHLILDDIQDPGNLGTIIRTADWFGFHRIICSAGSVDAYNPKVVQASMGSLARMQVYYTDVTALTRKAPVPVFGAMLNGTPIYETDFGHEGLIVLGNEGNGISASVLSHIQQAVTIPRIGNAESLNVAISAALFCTEIARGKK</sequence>
<evidence type="ECO:0000313" key="6">
    <source>
        <dbReference type="Proteomes" id="UP000198670"/>
    </source>
</evidence>
<feature type="domain" description="RNA 2-O ribose methyltransferase substrate binding" evidence="4">
    <location>
        <begin position="26"/>
        <end position="95"/>
    </location>
</feature>
<dbReference type="SUPFAM" id="SSF55315">
    <property type="entry name" value="L30e-like"/>
    <property type="match status" value="1"/>
</dbReference>
<evidence type="ECO:0000313" key="5">
    <source>
        <dbReference type="EMBL" id="SFJ79935.1"/>
    </source>
</evidence>
<dbReference type="Pfam" id="PF22435">
    <property type="entry name" value="MRM3-like_sub_bind"/>
    <property type="match status" value="1"/>
</dbReference>
<evidence type="ECO:0000256" key="2">
    <source>
        <dbReference type="ARBA" id="ARBA00022603"/>
    </source>
</evidence>
<dbReference type="GO" id="GO:0008173">
    <property type="term" value="F:RNA methyltransferase activity"/>
    <property type="evidence" value="ECO:0007669"/>
    <property type="project" value="InterPro"/>
</dbReference>
<dbReference type="CDD" id="cd18109">
    <property type="entry name" value="SpoU-like_RNA-MTase"/>
    <property type="match status" value="1"/>
</dbReference>
<dbReference type="InterPro" id="IPR001537">
    <property type="entry name" value="SpoU_MeTrfase"/>
</dbReference>
<evidence type="ECO:0000256" key="3">
    <source>
        <dbReference type="ARBA" id="ARBA00022679"/>
    </source>
</evidence>
<reference evidence="5 6" key="1">
    <citation type="submission" date="2016-10" db="EMBL/GenBank/DDBJ databases">
        <authorList>
            <person name="de Groot N.N."/>
        </authorList>
    </citation>
    <scope>NUCLEOTIDE SEQUENCE [LARGE SCALE GENOMIC DNA]</scope>
    <source>
        <strain evidence="5 6">RK1</strain>
    </source>
</reference>
<dbReference type="Pfam" id="PF00588">
    <property type="entry name" value="SpoU_methylase"/>
    <property type="match status" value="1"/>
</dbReference>
<dbReference type="SUPFAM" id="SSF75217">
    <property type="entry name" value="alpha/beta knot"/>
    <property type="match status" value="1"/>
</dbReference>
<dbReference type="PANTHER" id="PTHR43191">
    <property type="entry name" value="RRNA METHYLTRANSFERASE 3"/>
    <property type="match status" value="1"/>
</dbReference>
<proteinExistence type="inferred from homology"/>
<dbReference type="Proteomes" id="UP000198670">
    <property type="component" value="Unassembled WGS sequence"/>
</dbReference>
<dbReference type="InterPro" id="IPR029064">
    <property type="entry name" value="Ribosomal_eL30-like_sf"/>
</dbReference>
<dbReference type="EMBL" id="FOQO01000014">
    <property type="protein sequence ID" value="SFJ79935.1"/>
    <property type="molecule type" value="Genomic_DNA"/>
</dbReference>
<accession>A0A1I3UAJ9</accession>
<keyword evidence="2 5" id="KW-0489">Methyltransferase</keyword>
<dbReference type="STRING" id="1477437.SAMN05444682_11467"/>
<dbReference type="Gene3D" id="3.40.1280.10">
    <property type="match status" value="1"/>
</dbReference>
<dbReference type="SMART" id="SM00967">
    <property type="entry name" value="SpoU_sub_bind"/>
    <property type="match status" value="1"/>
</dbReference>
<organism evidence="5 6">
    <name type="scientific">Parapedobacter indicus</name>
    <dbReference type="NCBI Taxonomy" id="1477437"/>
    <lineage>
        <taxon>Bacteria</taxon>
        <taxon>Pseudomonadati</taxon>
        <taxon>Bacteroidota</taxon>
        <taxon>Sphingobacteriia</taxon>
        <taxon>Sphingobacteriales</taxon>
        <taxon>Sphingobacteriaceae</taxon>
        <taxon>Parapedobacter</taxon>
    </lineage>
</organism>
<protein>
    <submittedName>
        <fullName evidence="5">RNA methyltransferase, TrmH family</fullName>
    </submittedName>
</protein>
<dbReference type="Gene3D" id="3.30.1330.30">
    <property type="match status" value="1"/>
</dbReference>
<dbReference type="InterPro" id="IPR029028">
    <property type="entry name" value="Alpha/beta_knot_MTases"/>
</dbReference>
<gene>
    <name evidence="5" type="ORF">SAMN05444682_11467</name>
</gene>
<dbReference type="OrthoDB" id="9785673at2"/>
<dbReference type="InterPro" id="IPR051259">
    <property type="entry name" value="rRNA_Methyltransferase"/>
</dbReference>
<keyword evidence="6" id="KW-1185">Reference proteome</keyword>
<dbReference type="GO" id="GO:0003723">
    <property type="term" value="F:RNA binding"/>
    <property type="evidence" value="ECO:0007669"/>
    <property type="project" value="InterPro"/>
</dbReference>
<evidence type="ECO:0000256" key="1">
    <source>
        <dbReference type="ARBA" id="ARBA00007228"/>
    </source>
</evidence>
<comment type="similarity">
    <text evidence="1">Belongs to the class IV-like SAM-binding methyltransferase superfamily. RNA methyltransferase TrmH family.</text>
</comment>